<keyword evidence="3" id="KW-1185">Reference proteome</keyword>
<dbReference type="PANTHER" id="PTHR10316:SF40">
    <property type="entry name" value="LD27118P"/>
    <property type="match status" value="1"/>
</dbReference>
<dbReference type="SUPFAM" id="SSF50156">
    <property type="entry name" value="PDZ domain-like"/>
    <property type="match status" value="1"/>
</dbReference>
<dbReference type="Pfam" id="PF00595">
    <property type="entry name" value="PDZ"/>
    <property type="match status" value="1"/>
</dbReference>
<accession>A0AA35SJW4</accession>
<dbReference type="InterPro" id="IPR001478">
    <property type="entry name" value="PDZ"/>
</dbReference>
<proteinExistence type="predicted"/>
<dbReference type="GO" id="GO:0007165">
    <property type="term" value="P:signal transduction"/>
    <property type="evidence" value="ECO:0007669"/>
    <property type="project" value="TreeGrafter"/>
</dbReference>
<dbReference type="Gene3D" id="2.30.42.10">
    <property type="match status" value="1"/>
</dbReference>
<name>A0AA35SJW4_GEOBA</name>
<gene>
    <name evidence="2" type="ORF">GBAR_LOCUS17842</name>
</gene>
<evidence type="ECO:0000313" key="2">
    <source>
        <dbReference type="EMBL" id="CAI8031445.1"/>
    </source>
</evidence>
<comment type="caution">
    <text evidence="2">The sequence shown here is derived from an EMBL/GenBank/DDBJ whole genome shotgun (WGS) entry which is preliminary data.</text>
</comment>
<dbReference type="GO" id="GO:0005737">
    <property type="term" value="C:cytoplasm"/>
    <property type="evidence" value="ECO:0007669"/>
    <property type="project" value="TreeGrafter"/>
</dbReference>
<evidence type="ECO:0000259" key="1">
    <source>
        <dbReference type="PROSITE" id="PS50106"/>
    </source>
</evidence>
<dbReference type="AlphaFoldDB" id="A0AA35SJW4"/>
<dbReference type="EMBL" id="CASHTH010002535">
    <property type="protein sequence ID" value="CAI8031445.1"/>
    <property type="molecule type" value="Genomic_DNA"/>
</dbReference>
<dbReference type="InterPro" id="IPR036034">
    <property type="entry name" value="PDZ_sf"/>
</dbReference>
<protein>
    <submittedName>
        <fullName evidence="2">Discs large homolog 1-like protein</fullName>
    </submittedName>
</protein>
<evidence type="ECO:0000313" key="3">
    <source>
        <dbReference type="Proteomes" id="UP001174909"/>
    </source>
</evidence>
<organism evidence="2 3">
    <name type="scientific">Geodia barretti</name>
    <name type="common">Barrett's horny sponge</name>
    <dbReference type="NCBI Taxonomy" id="519541"/>
    <lineage>
        <taxon>Eukaryota</taxon>
        <taxon>Metazoa</taxon>
        <taxon>Porifera</taxon>
        <taxon>Demospongiae</taxon>
        <taxon>Heteroscleromorpha</taxon>
        <taxon>Tetractinellida</taxon>
        <taxon>Astrophorina</taxon>
        <taxon>Geodiidae</taxon>
        <taxon>Geodia</taxon>
    </lineage>
</organism>
<dbReference type="CDD" id="cd00136">
    <property type="entry name" value="PDZ_canonical"/>
    <property type="match status" value="1"/>
</dbReference>
<dbReference type="PANTHER" id="PTHR10316">
    <property type="entry name" value="MEMBRANE ASSOCIATED GUANYLATE KINASE-RELATED"/>
    <property type="match status" value="1"/>
</dbReference>
<sequence length="278" mass="31080">MAMEVKSVELERQTTASNPNGTFGFSVLGGSGTKFPAVVCEIDAGGPADLCGKIRVGDRLVSLNGEELDNLTPNELVQRIRSAPSPSSFVLGEDEGVREQVLSLLKKQEKRAQARQQRAQQQQQVHKGVPPVLGKEEKDKRKKIIEIEPPVNRAGGGDVIVQIVDNRIVGQFDVTTATDDSGVKVVTDNKRRSPHRSPRPHRAKGSWHFRRKCCYQYHKTQLQLSENGNTPSFFPATGLLHQCLYNIHTKTKPFKNLHCIFTEYYTPDHDYNSEHLLS</sequence>
<reference evidence="2" key="1">
    <citation type="submission" date="2023-03" db="EMBL/GenBank/DDBJ databases">
        <authorList>
            <person name="Steffen K."/>
            <person name="Cardenas P."/>
        </authorList>
    </citation>
    <scope>NUCLEOTIDE SEQUENCE</scope>
</reference>
<dbReference type="SMART" id="SM00228">
    <property type="entry name" value="PDZ"/>
    <property type="match status" value="1"/>
</dbReference>
<feature type="domain" description="PDZ" evidence="1">
    <location>
        <begin position="7"/>
        <end position="95"/>
    </location>
</feature>
<dbReference type="Proteomes" id="UP001174909">
    <property type="component" value="Unassembled WGS sequence"/>
</dbReference>
<dbReference type="PROSITE" id="PS50106">
    <property type="entry name" value="PDZ"/>
    <property type="match status" value="1"/>
</dbReference>